<dbReference type="GO" id="GO:0050660">
    <property type="term" value="F:flavin adenine dinucleotide binding"/>
    <property type="evidence" value="ECO:0007669"/>
    <property type="project" value="InterPro"/>
</dbReference>
<evidence type="ECO:0000256" key="10">
    <source>
        <dbReference type="SAM" id="SignalP"/>
    </source>
</evidence>
<evidence type="ECO:0000256" key="6">
    <source>
        <dbReference type="ARBA" id="ARBA00023002"/>
    </source>
</evidence>
<feature type="binding site" evidence="8">
    <location>
        <position position="103"/>
    </location>
    <ligand>
        <name>FAD</name>
        <dbReference type="ChEBI" id="CHEBI:57692"/>
    </ligand>
</feature>
<dbReference type="Gene3D" id="3.30.560.10">
    <property type="entry name" value="Glucose Oxidase, domain 3"/>
    <property type="match status" value="1"/>
</dbReference>
<dbReference type="Gene3D" id="4.10.450.10">
    <property type="entry name" value="Glucose Oxidase, domain 2"/>
    <property type="match status" value="1"/>
</dbReference>
<evidence type="ECO:0000256" key="9">
    <source>
        <dbReference type="RuleBase" id="RU003968"/>
    </source>
</evidence>
<dbReference type="PROSITE" id="PS00623">
    <property type="entry name" value="GMC_OXRED_1"/>
    <property type="match status" value="1"/>
</dbReference>
<dbReference type="AlphaFoldDB" id="A0AAD7EG56"/>
<name>A0AAD7EG56_9AGAR</name>
<evidence type="ECO:0000256" key="8">
    <source>
        <dbReference type="PIRSR" id="PIRSR000137-2"/>
    </source>
</evidence>
<proteinExistence type="inferred from homology"/>
<feature type="chain" id="PRO_5042000183" evidence="10">
    <location>
        <begin position="19"/>
        <end position="462"/>
    </location>
</feature>
<gene>
    <name evidence="13" type="ORF">DFH08DRAFT_383280</name>
</gene>
<dbReference type="PANTHER" id="PTHR11552">
    <property type="entry name" value="GLUCOSE-METHANOL-CHOLINE GMC OXIDOREDUCTASE"/>
    <property type="match status" value="1"/>
</dbReference>
<dbReference type="InterPro" id="IPR036188">
    <property type="entry name" value="FAD/NAD-bd_sf"/>
</dbReference>
<sequence>MLSFAGLLLGAIFPFAGAAATNVYDYVIVGGGATGLSLAVRLSEDPNRTVVVLEAGNSGIGNPNITNLRLNSNNFGTANDWQFVTVPQVDVGNRVQAQVQGKVLGGGSAINSGMYLRGNKDEYDALERLGAKGWKWDSMFAVVKESEHFHPPSQTEVETFNMTWNPAAHGFAGPISVAIQAVNVSHFFPEYAVPTLKALGHEMNNDPNGGFHNGPSWDFLTSLADSSTRSYAVSGYYLPVMNRTNLRVMTESQGSKIVWSSSSTRGLMTASGVEYVVFHESGVPETRTIDAKNIILSGSALNTPKILELSGVGDPEVLSSLGIDVVVDLPGVGANLCNQPITTASYLLKNGTVNAGNAIRSAIIDIQPFSGYLSGEDLKRSEELLQTKPDLLSEAQFKFMKEQIKAGVPQMEFAWNVAADANNVSTLRFDRLILVKPLSRGTVHINSTDPLEPPVIDPKLAG</sequence>
<evidence type="ECO:0000256" key="5">
    <source>
        <dbReference type="ARBA" id="ARBA00022827"/>
    </source>
</evidence>
<feature type="signal peptide" evidence="10">
    <location>
        <begin position="1"/>
        <end position="18"/>
    </location>
</feature>
<evidence type="ECO:0000313" key="14">
    <source>
        <dbReference type="Proteomes" id="UP001218218"/>
    </source>
</evidence>
<dbReference type="PIRSF" id="PIRSF000137">
    <property type="entry name" value="Alcohol_oxidase"/>
    <property type="match status" value="1"/>
</dbReference>
<reference evidence="13" key="1">
    <citation type="submission" date="2023-03" db="EMBL/GenBank/DDBJ databases">
        <title>Massive genome expansion in bonnet fungi (Mycena s.s.) driven by repeated elements and novel gene families across ecological guilds.</title>
        <authorList>
            <consortium name="Lawrence Berkeley National Laboratory"/>
            <person name="Harder C.B."/>
            <person name="Miyauchi S."/>
            <person name="Viragh M."/>
            <person name="Kuo A."/>
            <person name="Thoen E."/>
            <person name="Andreopoulos B."/>
            <person name="Lu D."/>
            <person name="Skrede I."/>
            <person name="Drula E."/>
            <person name="Henrissat B."/>
            <person name="Morin E."/>
            <person name="Kohler A."/>
            <person name="Barry K."/>
            <person name="LaButti K."/>
            <person name="Morin E."/>
            <person name="Salamov A."/>
            <person name="Lipzen A."/>
            <person name="Mereny Z."/>
            <person name="Hegedus B."/>
            <person name="Baldrian P."/>
            <person name="Stursova M."/>
            <person name="Weitz H."/>
            <person name="Taylor A."/>
            <person name="Grigoriev I.V."/>
            <person name="Nagy L.G."/>
            <person name="Martin F."/>
            <person name="Kauserud H."/>
        </authorList>
    </citation>
    <scope>NUCLEOTIDE SEQUENCE</scope>
    <source>
        <strain evidence="13">CBHHK002</strain>
    </source>
</reference>
<dbReference type="SUPFAM" id="SSF51905">
    <property type="entry name" value="FAD/NAD(P)-binding domain"/>
    <property type="match status" value="1"/>
</dbReference>
<keyword evidence="5 8" id="KW-0274">FAD</keyword>
<evidence type="ECO:0000256" key="3">
    <source>
        <dbReference type="ARBA" id="ARBA00022630"/>
    </source>
</evidence>
<accession>A0AAD7EG56</accession>
<evidence type="ECO:0000256" key="4">
    <source>
        <dbReference type="ARBA" id="ARBA00022729"/>
    </source>
</evidence>
<feature type="domain" description="Glucose-methanol-choline oxidoreductase N-terminal" evidence="12">
    <location>
        <begin position="299"/>
        <end position="313"/>
    </location>
</feature>
<comment type="cofactor">
    <cofactor evidence="1 8">
        <name>FAD</name>
        <dbReference type="ChEBI" id="CHEBI:57692"/>
    </cofactor>
</comment>
<evidence type="ECO:0000259" key="11">
    <source>
        <dbReference type="PROSITE" id="PS00623"/>
    </source>
</evidence>
<dbReference type="Gene3D" id="3.50.50.60">
    <property type="entry name" value="FAD/NAD(P)-binding domain"/>
    <property type="match status" value="1"/>
</dbReference>
<dbReference type="InterPro" id="IPR027424">
    <property type="entry name" value="Glucose_Oxidase_domain_2"/>
</dbReference>
<keyword evidence="7" id="KW-0325">Glycoprotein</keyword>
<dbReference type="Proteomes" id="UP001218218">
    <property type="component" value="Unassembled WGS sequence"/>
</dbReference>
<keyword evidence="3 9" id="KW-0285">Flavoprotein</keyword>
<dbReference type="PANTHER" id="PTHR11552:SF201">
    <property type="entry name" value="GLUCOSE-METHANOL-CHOLINE OXIDOREDUCTASE N-TERMINAL DOMAIN-CONTAINING PROTEIN"/>
    <property type="match status" value="1"/>
</dbReference>
<evidence type="ECO:0000256" key="1">
    <source>
        <dbReference type="ARBA" id="ARBA00001974"/>
    </source>
</evidence>
<keyword evidence="4 10" id="KW-0732">Signal</keyword>
<dbReference type="Pfam" id="PF00732">
    <property type="entry name" value="GMC_oxred_N"/>
    <property type="match status" value="1"/>
</dbReference>
<evidence type="ECO:0000259" key="12">
    <source>
        <dbReference type="PROSITE" id="PS00624"/>
    </source>
</evidence>
<organism evidence="13 14">
    <name type="scientific">Mycena albidolilacea</name>
    <dbReference type="NCBI Taxonomy" id="1033008"/>
    <lineage>
        <taxon>Eukaryota</taxon>
        <taxon>Fungi</taxon>
        <taxon>Dikarya</taxon>
        <taxon>Basidiomycota</taxon>
        <taxon>Agaricomycotina</taxon>
        <taxon>Agaricomycetes</taxon>
        <taxon>Agaricomycetidae</taxon>
        <taxon>Agaricales</taxon>
        <taxon>Marasmiineae</taxon>
        <taxon>Mycenaceae</taxon>
        <taxon>Mycena</taxon>
    </lineage>
</organism>
<feature type="domain" description="Glucose-methanol-choline oxidoreductase N-terminal" evidence="11">
    <location>
        <begin position="101"/>
        <end position="124"/>
    </location>
</feature>
<dbReference type="SUPFAM" id="SSF54373">
    <property type="entry name" value="FAD-linked reductases, C-terminal domain"/>
    <property type="match status" value="1"/>
</dbReference>
<evidence type="ECO:0000256" key="7">
    <source>
        <dbReference type="ARBA" id="ARBA00023180"/>
    </source>
</evidence>
<keyword evidence="14" id="KW-1185">Reference proteome</keyword>
<dbReference type="InterPro" id="IPR000172">
    <property type="entry name" value="GMC_OxRdtase_N"/>
</dbReference>
<dbReference type="PROSITE" id="PS00624">
    <property type="entry name" value="GMC_OXRED_2"/>
    <property type="match status" value="1"/>
</dbReference>
<evidence type="ECO:0000313" key="13">
    <source>
        <dbReference type="EMBL" id="KAJ7321714.1"/>
    </source>
</evidence>
<dbReference type="GO" id="GO:0016614">
    <property type="term" value="F:oxidoreductase activity, acting on CH-OH group of donors"/>
    <property type="evidence" value="ECO:0007669"/>
    <property type="project" value="InterPro"/>
</dbReference>
<evidence type="ECO:0000256" key="2">
    <source>
        <dbReference type="ARBA" id="ARBA00010790"/>
    </source>
</evidence>
<comment type="caution">
    <text evidence="13">The sequence shown here is derived from an EMBL/GenBank/DDBJ whole genome shotgun (WGS) entry which is preliminary data.</text>
</comment>
<dbReference type="EMBL" id="JARIHO010000050">
    <property type="protein sequence ID" value="KAJ7321714.1"/>
    <property type="molecule type" value="Genomic_DNA"/>
</dbReference>
<keyword evidence="6" id="KW-0560">Oxidoreductase</keyword>
<protein>
    <submittedName>
        <fullName evidence="13">GMC oxidoreductase-domain-containing protein</fullName>
    </submittedName>
</protein>
<dbReference type="InterPro" id="IPR012132">
    <property type="entry name" value="GMC_OxRdtase"/>
</dbReference>
<comment type="similarity">
    <text evidence="2 9">Belongs to the GMC oxidoreductase family.</text>
</comment>